<gene>
    <name evidence="1" type="ORF">TDIB3V08_LOCUS771</name>
</gene>
<dbReference type="AlphaFoldDB" id="A0A7R8Z555"/>
<sequence>MEANMFFTNFVLMASTFLVILSFNVHVSAIYVTMDTKYALYRQHFPTLQGHFSFHRRVEPRKPPGGFFSNWSVGCHDNRSLCCADRCSRYGTVKGCHGNFYWQLDLEPSLLSVKMRLIRVKRRASSATATPASSTVTSVVSLSSGSAMAILGRLSSGTMLKKNYIWGYAIKKKVENLCGLDHSTTGVDPTIDARKAPKSSEVKLGGGCHPLHVPKFGSCHLGEGTGEERAKLKNMQGVPTPTEVLLRYFLEHKETVISSSQKRLVTHTVSKYVFGMQHVTWTRCPRTRGTGNIKGFLLCLEKRRESDKKTRINTETRFGGLMVQRALLAVD</sequence>
<accession>A0A7R8Z555</accession>
<evidence type="ECO:0000313" key="1">
    <source>
        <dbReference type="EMBL" id="CAD7194344.1"/>
    </source>
</evidence>
<dbReference type="EMBL" id="OA564451">
    <property type="protein sequence ID" value="CAD7194344.1"/>
    <property type="molecule type" value="Genomic_DNA"/>
</dbReference>
<reference evidence="1" key="1">
    <citation type="submission" date="2020-11" db="EMBL/GenBank/DDBJ databases">
        <authorList>
            <person name="Tran Van P."/>
        </authorList>
    </citation>
    <scope>NUCLEOTIDE SEQUENCE</scope>
</reference>
<proteinExistence type="predicted"/>
<protein>
    <submittedName>
        <fullName evidence="1">Uncharacterized protein</fullName>
    </submittedName>
</protein>
<organism evidence="1">
    <name type="scientific">Timema douglasi</name>
    <name type="common">Walking stick</name>
    <dbReference type="NCBI Taxonomy" id="61478"/>
    <lineage>
        <taxon>Eukaryota</taxon>
        <taxon>Metazoa</taxon>
        <taxon>Ecdysozoa</taxon>
        <taxon>Arthropoda</taxon>
        <taxon>Hexapoda</taxon>
        <taxon>Insecta</taxon>
        <taxon>Pterygota</taxon>
        <taxon>Neoptera</taxon>
        <taxon>Polyneoptera</taxon>
        <taxon>Phasmatodea</taxon>
        <taxon>Timematodea</taxon>
        <taxon>Timematoidea</taxon>
        <taxon>Timematidae</taxon>
        <taxon>Timema</taxon>
    </lineage>
</organism>
<name>A0A7R8Z555_TIMDO</name>